<evidence type="ECO:0000256" key="4">
    <source>
        <dbReference type="ARBA" id="ARBA00022833"/>
    </source>
</evidence>
<evidence type="ECO:0000313" key="8">
    <source>
        <dbReference type="EMBL" id="KAI2647073.1"/>
    </source>
</evidence>
<comment type="subcellular location">
    <subcellularLocation>
        <location evidence="1">Nucleus</location>
    </subcellularLocation>
</comment>
<dbReference type="InterPro" id="IPR008906">
    <property type="entry name" value="HATC_C_dom"/>
</dbReference>
<dbReference type="EMBL" id="JACTAM010000620">
    <property type="protein sequence ID" value="KAI2647073.1"/>
    <property type="molecule type" value="Genomic_DNA"/>
</dbReference>
<feature type="domain" description="HAT C-terminal dimerisation" evidence="7">
    <location>
        <begin position="399"/>
        <end position="480"/>
    </location>
</feature>
<gene>
    <name evidence="8" type="ORF">H4Q32_024629</name>
</gene>
<reference evidence="8 9" key="1">
    <citation type="submission" date="2022-01" db="EMBL/GenBank/DDBJ databases">
        <title>A high-quality chromosome-level genome assembly of rohu carp, Labeo rohita.</title>
        <authorList>
            <person name="Arick M.A. II"/>
            <person name="Hsu C.-Y."/>
            <person name="Magbanua Z."/>
            <person name="Pechanova O."/>
            <person name="Grover C."/>
            <person name="Miller E."/>
            <person name="Thrash A."/>
            <person name="Ezzel L."/>
            <person name="Alam S."/>
            <person name="Benzie J."/>
            <person name="Hamilton M."/>
            <person name="Karsi A."/>
            <person name="Lawrence M.L."/>
            <person name="Peterson D.G."/>
        </authorList>
    </citation>
    <scope>NUCLEOTIDE SEQUENCE [LARGE SCALE GENOMIC DNA]</scope>
    <source>
        <strain evidence="9">BAU-BD-2019</strain>
        <tissue evidence="8">Blood</tissue>
    </source>
</reference>
<organism evidence="8 9">
    <name type="scientific">Labeo rohita</name>
    <name type="common">Indian major carp</name>
    <name type="synonym">Cyprinus rohita</name>
    <dbReference type="NCBI Taxonomy" id="84645"/>
    <lineage>
        <taxon>Eukaryota</taxon>
        <taxon>Metazoa</taxon>
        <taxon>Chordata</taxon>
        <taxon>Craniata</taxon>
        <taxon>Vertebrata</taxon>
        <taxon>Euteleostomi</taxon>
        <taxon>Actinopterygii</taxon>
        <taxon>Neopterygii</taxon>
        <taxon>Teleostei</taxon>
        <taxon>Ostariophysi</taxon>
        <taxon>Cypriniformes</taxon>
        <taxon>Cyprinidae</taxon>
        <taxon>Labeoninae</taxon>
        <taxon>Labeonini</taxon>
        <taxon>Labeo</taxon>
    </lineage>
</organism>
<protein>
    <submittedName>
        <fullName evidence="8">E3 SUMO-protein ligase ZBED1</fullName>
    </submittedName>
</protein>
<evidence type="ECO:0000256" key="5">
    <source>
        <dbReference type="ARBA" id="ARBA00023242"/>
    </source>
</evidence>
<dbReference type="InterPro" id="IPR012337">
    <property type="entry name" value="RNaseH-like_sf"/>
</dbReference>
<evidence type="ECO:0000259" key="7">
    <source>
        <dbReference type="Pfam" id="PF05699"/>
    </source>
</evidence>
<comment type="caution">
    <text evidence="8">The sequence shown here is derived from an EMBL/GenBank/DDBJ whole genome shotgun (WGS) entry which is preliminary data.</text>
</comment>
<evidence type="ECO:0000256" key="6">
    <source>
        <dbReference type="SAM" id="MobiDB-lite"/>
    </source>
</evidence>
<proteinExistence type="predicted"/>
<sequence length="487" mass="55532">MNARKKTRSAVWEYYTHQTPGKAVCKTCGDVVSMGGTMAKSANTSNLCGFKRLMDVAEPRYALKSEKYYRTEKLPEIYERVVSKIKTLIQPENSGYSLSFTTDCWSGSTESMMSLTCHFIDNEWNRRQFVLNTRVMHGSHTGEYIKDSFLHMLEEWKINKDRVVLVLRDNGANMVKGLRLADIPDLSCTAHSLQLVVNDGLASQRAVIDVIAMLKKCVTHFQHSILAKQRLRNIQRDLSLPEHNLIQAVPTSIIPCITVLKMLLEDKGPSTQGIGMLRELMRESLTKRFSKLEDSKVVVLACLLDPRYKSHAFCCASTLNKAKEWLKEDVEGGLQGQAETERGNQEQQADGEEPAAEDQAPKRQRREDTPCHSQIDKIFSSLFGPHTSDLLVKDTIEDELHQYLKEPVIERRKGDPLQWWKQNEGRFKQLAKAARKFLCSPPSSVPSERVFSEVSAIYDKKRSKLTGEHAEQLCFLHHNLVLLDWDY</sequence>
<evidence type="ECO:0000256" key="3">
    <source>
        <dbReference type="ARBA" id="ARBA00022771"/>
    </source>
</evidence>
<evidence type="ECO:0000313" key="9">
    <source>
        <dbReference type="Proteomes" id="UP000830375"/>
    </source>
</evidence>
<dbReference type="GO" id="GO:0016874">
    <property type="term" value="F:ligase activity"/>
    <property type="evidence" value="ECO:0007669"/>
    <property type="project" value="UniProtKB-KW"/>
</dbReference>
<keyword evidence="9" id="KW-1185">Reference proteome</keyword>
<dbReference type="InterPro" id="IPR052035">
    <property type="entry name" value="ZnF_BED_domain_contain"/>
</dbReference>
<dbReference type="Proteomes" id="UP000830375">
    <property type="component" value="Unassembled WGS sequence"/>
</dbReference>
<evidence type="ECO:0000256" key="1">
    <source>
        <dbReference type="ARBA" id="ARBA00004123"/>
    </source>
</evidence>
<feature type="compositionally biased region" description="Basic and acidic residues" evidence="6">
    <location>
        <begin position="359"/>
        <end position="370"/>
    </location>
</feature>
<keyword evidence="5" id="KW-0539">Nucleus</keyword>
<keyword evidence="8" id="KW-0436">Ligase</keyword>
<evidence type="ECO:0000256" key="2">
    <source>
        <dbReference type="ARBA" id="ARBA00022723"/>
    </source>
</evidence>
<dbReference type="PANTHER" id="PTHR46481">
    <property type="entry name" value="ZINC FINGER BED DOMAIN-CONTAINING PROTEIN 4"/>
    <property type="match status" value="1"/>
</dbReference>
<dbReference type="PANTHER" id="PTHR46481:SF10">
    <property type="entry name" value="ZINC FINGER BED DOMAIN-CONTAINING PROTEIN 39"/>
    <property type="match status" value="1"/>
</dbReference>
<keyword evidence="4" id="KW-0862">Zinc</keyword>
<accession>A0ABQ8L8N8</accession>
<feature type="region of interest" description="Disordered" evidence="6">
    <location>
        <begin position="333"/>
        <end position="370"/>
    </location>
</feature>
<keyword evidence="3" id="KW-0863">Zinc-finger</keyword>
<dbReference type="SMART" id="SM00614">
    <property type="entry name" value="ZnF_BED"/>
    <property type="match status" value="1"/>
</dbReference>
<name>A0ABQ8L8N8_LABRO</name>
<dbReference type="SUPFAM" id="SSF53098">
    <property type="entry name" value="Ribonuclease H-like"/>
    <property type="match status" value="1"/>
</dbReference>
<dbReference type="Pfam" id="PF05699">
    <property type="entry name" value="Dimer_Tnp_hAT"/>
    <property type="match status" value="1"/>
</dbReference>
<keyword evidence="2" id="KW-0479">Metal-binding</keyword>